<gene>
    <name evidence="2" type="ORF">Adt_43065</name>
</gene>
<name>A0ABD1PW94_9LAMI</name>
<keyword evidence="3" id="KW-1185">Reference proteome</keyword>
<evidence type="ECO:0000313" key="3">
    <source>
        <dbReference type="Proteomes" id="UP001604336"/>
    </source>
</evidence>
<dbReference type="EMBL" id="JBFOLK010000013">
    <property type="protein sequence ID" value="KAL2467214.1"/>
    <property type="molecule type" value="Genomic_DNA"/>
</dbReference>
<dbReference type="Gene3D" id="2.40.70.10">
    <property type="entry name" value="Acid Proteases"/>
    <property type="match status" value="1"/>
</dbReference>
<proteinExistence type="predicted"/>
<dbReference type="CDD" id="cd00303">
    <property type="entry name" value="retropepsin_like"/>
    <property type="match status" value="1"/>
</dbReference>
<dbReference type="InterPro" id="IPR021109">
    <property type="entry name" value="Peptidase_aspartic_dom_sf"/>
</dbReference>
<organism evidence="2 3">
    <name type="scientific">Abeliophyllum distichum</name>
    <dbReference type="NCBI Taxonomy" id="126358"/>
    <lineage>
        <taxon>Eukaryota</taxon>
        <taxon>Viridiplantae</taxon>
        <taxon>Streptophyta</taxon>
        <taxon>Embryophyta</taxon>
        <taxon>Tracheophyta</taxon>
        <taxon>Spermatophyta</taxon>
        <taxon>Magnoliopsida</taxon>
        <taxon>eudicotyledons</taxon>
        <taxon>Gunneridae</taxon>
        <taxon>Pentapetalae</taxon>
        <taxon>asterids</taxon>
        <taxon>lamiids</taxon>
        <taxon>Lamiales</taxon>
        <taxon>Oleaceae</taxon>
        <taxon>Forsythieae</taxon>
        <taxon>Abeliophyllum</taxon>
    </lineage>
</organism>
<dbReference type="PANTHER" id="PTHR33067">
    <property type="entry name" value="RNA-DIRECTED DNA POLYMERASE-RELATED"/>
    <property type="match status" value="1"/>
</dbReference>
<dbReference type="PANTHER" id="PTHR33067:SF9">
    <property type="entry name" value="RNA-DIRECTED DNA POLYMERASE"/>
    <property type="match status" value="1"/>
</dbReference>
<accession>A0ABD1PW94</accession>
<protein>
    <submittedName>
        <fullName evidence="2">Uncharacterized protein</fullName>
    </submittedName>
</protein>
<comment type="caution">
    <text evidence="2">The sequence shown here is derived from an EMBL/GenBank/DDBJ whole genome shotgun (WGS) entry which is preliminary data.</text>
</comment>
<sequence>MIKEEETGQQHEKSKEEVSKESAESSKVKEPIHVKTYVPPIPFPQRSQKNKLDKQFEKFLDVFKKLHINIPFADALAQMPLYLKFMKKMSSKKRKPDENETVALTKECASVNLMPLSVYRRLGLGKVKATSVFLQLADRSIKYPRGVVEDVLIKVDKFFFPVDFIVLDIKEDWNMPVILGRPFLATSRALIDVEKGELSLRVQDEQAVFSMYTIPEQPIDLEECFRVDEGVKIGQENCKPTTGALIAPIKDENDRFKIWRAKEKACKAGNCKHCKTSKDQFNPP</sequence>
<reference evidence="3" key="1">
    <citation type="submission" date="2024-07" db="EMBL/GenBank/DDBJ databases">
        <title>Two chromosome-level genome assemblies of Korean endemic species Abeliophyllum distichum and Forsythia ovata (Oleaceae).</title>
        <authorList>
            <person name="Jang H."/>
        </authorList>
    </citation>
    <scope>NUCLEOTIDE SEQUENCE [LARGE SCALE GENOMIC DNA]</scope>
</reference>
<evidence type="ECO:0000256" key="1">
    <source>
        <dbReference type="SAM" id="MobiDB-lite"/>
    </source>
</evidence>
<dbReference type="Proteomes" id="UP001604336">
    <property type="component" value="Unassembled WGS sequence"/>
</dbReference>
<feature type="region of interest" description="Disordered" evidence="1">
    <location>
        <begin position="1"/>
        <end position="32"/>
    </location>
</feature>
<evidence type="ECO:0000313" key="2">
    <source>
        <dbReference type="EMBL" id="KAL2467214.1"/>
    </source>
</evidence>
<dbReference type="AlphaFoldDB" id="A0ABD1PW94"/>